<dbReference type="RefSeq" id="XP_046016094.1">
    <property type="nucleotide sequence ID" value="XM_046153429.1"/>
</dbReference>
<evidence type="ECO:0000256" key="1">
    <source>
        <dbReference type="SAM" id="Phobius"/>
    </source>
</evidence>
<dbReference type="EMBL" id="JAGTJQ010000003">
    <property type="protein sequence ID" value="KAH7036001.1"/>
    <property type="molecule type" value="Genomic_DNA"/>
</dbReference>
<feature type="transmembrane region" description="Helical" evidence="1">
    <location>
        <begin position="22"/>
        <end position="43"/>
    </location>
</feature>
<name>A0A9P9BXE7_9PEZI</name>
<keyword evidence="1" id="KW-0472">Membrane</keyword>
<dbReference type="GeneID" id="70182975"/>
<accession>A0A9P9BXE7</accession>
<dbReference type="Proteomes" id="UP000756346">
    <property type="component" value="Unassembled WGS sequence"/>
</dbReference>
<reference evidence="2" key="1">
    <citation type="journal article" date="2021" name="Nat. Commun.">
        <title>Genetic determinants of endophytism in the Arabidopsis root mycobiome.</title>
        <authorList>
            <person name="Mesny F."/>
            <person name="Miyauchi S."/>
            <person name="Thiergart T."/>
            <person name="Pickel B."/>
            <person name="Atanasova L."/>
            <person name="Karlsson M."/>
            <person name="Huettel B."/>
            <person name="Barry K.W."/>
            <person name="Haridas S."/>
            <person name="Chen C."/>
            <person name="Bauer D."/>
            <person name="Andreopoulos W."/>
            <person name="Pangilinan J."/>
            <person name="LaButti K."/>
            <person name="Riley R."/>
            <person name="Lipzen A."/>
            <person name="Clum A."/>
            <person name="Drula E."/>
            <person name="Henrissat B."/>
            <person name="Kohler A."/>
            <person name="Grigoriev I.V."/>
            <person name="Martin F.M."/>
            <person name="Hacquard S."/>
        </authorList>
    </citation>
    <scope>NUCLEOTIDE SEQUENCE</scope>
    <source>
        <strain evidence="2">MPI-CAGE-CH-0230</strain>
    </source>
</reference>
<comment type="caution">
    <text evidence="2">The sequence shown here is derived from an EMBL/GenBank/DDBJ whole genome shotgun (WGS) entry which is preliminary data.</text>
</comment>
<keyword evidence="3" id="KW-1185">Reference proteome</keyword>
<organism evidence="2 3">
    <name type="scientific">Microdochium trichocladiopsis</name>
    <dbReference type="NCBI Taxonomy" id="1682393"/>
    <lineage>
        <taxon>Eukaryota</taxon>
        <taxon>Fungi</taxon>
        <taxon>Dikarya</taxon>
        <taxon>Ascomycota</taxon>
        <taxon>Pezizomycotina</taxon>
        <taxon>Sordariomycetes</taxon>
        <taxon>Xylariomycetidae</taxon>
        <taxon>Xylariales</taxon>
        <taxon>Microdochiaceae</taxon>
        <taxon>Microdochium</taxon>
    </lineage>
</organism>
<evidence type="ECO:0000313" key="2">
    <source>
        <dbReference type="EMBL" id="KAH7036001.1"/>
    </source>
</evidence>
<sequence>MATAAAPNAAMQAQPSISAPPVLAAALGFVVVVACVGAVVVLVDKEGVLVIPAGVDVCAAPAEDVYDVTTKSVVVGLTRSIP</sequence>
<keyword evidence="1" id="KW-1133">Transmembrane helix</keyword>
<gene>
    <name evidence="2" type="ORF">B0I36DRAFT_319515</name>
</gene>
<keyword evidence="1" id="KW-0812">Transmembrane</keyword>
<dbReference type="AlphaFoldDB" id="A0A9P9BXE7"/>
<protein>
    <submittedName>
        <fullName evidence="2">Uncharacterized protein</fullName>
    </submittedName>
</protein>
<evidence type="ECO:0000313" key="3">
    <source>
        <dbReference type="Proteomes" id="UP000756346"/>
    </source>
</evidence>
<proteinExistence type="predicted"/>